<dbReference type="Proteomes" id="UP001054837">
    <property type="component" value="Unassembled WGS sequence"/>
</dbReference>
<dbReference type="AlphaFoldDB" id="A0AAV4Q686"/>
<reference evidence="2 3" key="1">
    <citation type="submission" date="2021-06" db="EMBL/GenBank/DDBJ databases">
        <title>Caerostris darwini draft genome.</title>
        <authorList>
            <person name="Kono N."/>
            <person name="Arakawa K."/>
        </authorList>
    </citation>
    <scope>NUCLEOTIDE SEQUENCE [LARGE SCALE GENOMIC DNA]</scope>
</reference>
<protein>
    <submittedName>
        <fullName evidence="2">Uncharacterized protein</fullName>
    </submittedName>
</protein>
<gene>
    <name evidence="2" type="ORF">CDAR_412751</name>
</gene>
<evidence type="ECO:0000313" key="3">
    <source>
        <dbReference type="Proteomes" id="UP001054837"/>
    </source>
</evidence>
<feature type="region of interest" description="Disordered" evidence="1">
    <location>
        <begin position="1"/>
        <end position="39"/>
    </location>
</feature>
<accession>A0AAV4Q686</accession>
<feature type="region of interest" description="Disordered" evidence="1">
    <location>
        <begin position="64"/>
        <end position="85"/>
    </location>
</feature>
<proteinExistence type="predicted"/>
<keyword evidence="3" id="KW-1185">Reference proteome</keyword>
<evidence type="ECO:0000256" key="1">
    <source>
        <dbReference type="SAM" id="MobiDB-lite"/>
    </source>
</evidence>
<name>A0AAV4Q686_9ARAC</name>
<sequence length="85" mass="9105">MWSVQGHGKERSRVLTVEQKGSGRESHGSTGASVGSPGRIVRLHPLSPLLYARSSAPPVAFTSLAPGMRSGDFSHQSSFRPRGYN</sequence>
<organism evidence="2 3">
    <name type="scientific">Caerostris darwini</name>
    <dbReference type="NCBI Taxonomy" id="1538125"/>
    <lineage>
        <taxon>Eukaryota</taxon>
        <taxon>Metazoa</taxon>
        <taxon>Ecdysozoa</taxon>
        <taxon>Arthropoda</taxon>
        <taxon>Chelicerata</taxon>
        <taxon>Arachnida</taxon>
        <taxon>Araneae</taxon>
        <taxon>Araneomorphae</taxon>
        <taxon>Entelegynae</taxon>
        <taxon>Araneoidea</taxon>
        <taxon>Araneidae</taxon>
        <taxon>Caerostris</taxon>
    </lineage>
</organism>
<evidence type="ECO:0000313" key="2">
    <source>
        <dbReference type="EMBL" id="GIY03581.1"/>
    </source>
</evidence>
<dbReference type="EMBL" id="BPLQ01003822">
    <property type="protein sequence ID" value="GIY03581.1"/>
    <property type="molecule type" value="Genomic_DNA"/>
</dbReference>
<comment type="caution">
    <text evidence="2">The sequence shown here is derived from an EMBL/GenBank/DDBJ whole genome shotgun (WGS) entry which is preliminary data.</text>
</comment>